<protein>
    <submittedName>
        <fullName evidence="3">Heavy metal transporter</fullName>
    </submittedName>
</protein>
<sequence length="95" mass="10532">MTRTTIRRVSTFGVSGLTCPDCLVLLMERVRQQPGVREVTVDLEPAGESSLTIAPAEAVSAEEIRALVDEIGFDYIARRSHRRPPVDRTLARDLP</sequence>
<dbReference type="OrthoDB" id="3732977at2"/>
<evidence type="ECO:0000256" key="1">
    <source>
        <dbReference type="ARBA" id="ARBA00022723"/>
    </source>
</evidence>
<dbReference type="PROSITE" id="PS50846">
    <property type="entry name" value="HMA_2"/>
    <property type="match status" value="1"/>
</dbReference>
<dbReference type="GO" id="GO:0046872">
    <property type="term" value="F:metal ion binding"/>
    <property type="evidence" value="ECO:0007669"/>
    <property type="project" value="UniProtKB-KW"/>
</dbReference>
<comment type="caution">
    <text evidence="3">The sequence shown here is derived from an EMBL/GenBank/DDBJ whole genome shotgun (WGS) entry which is preliminary data.</text>
</comment>
<dbReference type="InterPro" id="IPR036163">
    <property type="entry name" value="HMA_dom_sf"/>
</dbReference>
<dbReference type="AlphaFoldDB" id="A0A4Q2EG24"/>
<dbReference type="SUPFAM" id="SSF55008">
    <property type="entry name" value="HMA, heavy metal-associated domain"/>
    <property type="match status" value="1"/>
</dbReference>
<accession>A0A4Q2EG24</accession>
<dbReference type="Gene3D" id="3.30.70.100">
    <property type="match status" value="1"/>
</dbReference>
<feature type="domain" description="HMA" evidence="2">
    <location>
        <begin position="8"/>
        <end position="76"/>
    </location>
</feature>
<evidence type="ECO:0000313" key="3">
    <source>
        <dbReference type="EMBL" id="RXW31546.1"/>
    </source>
</evidence>
<dbReference type="InterPro" id="IPR006121">
    <property type="entry name" value="HMA_dom"/>
</dbReference>
<dbReference type="CDD" id="cd00371">
    <property type="entry name" value="HMA"/>
    <property type="match status" value="1"/>
</dbReference>
<dbReference type="InterPro" id="IPR017969">
    <property type="entry name" value="Heavy-metal-associated_CS"/>
</dbReference>
<gene>
    <name evidence="3" type="ORF">C1706_11790</name>
</gene>
<dbReference type="PROSITE" id="PS01047">
    <property type="entry name" value="HMA_1"/>
    <property type="match status" value="1"/>
</dbReference>
<evidence type="ECO:0000259" key="2">
    <source>
        <dbReference type="PROSITE" id="PS50846"/>
    </source>
</evidence>
<reference evidence="3 4" key="1">
    <citation type="submission" date="2018-01" db="EMBL/GenBank/DDBJ databases">
        <title>Lactibacter flavus gen. nov., sp. nov., a novel bacterium of the family Propionibacteriaceae isolated from raw milk and dairy products.</title>
        <authorList>
            <person name="Wenning M."/>
            <person name="Breitenwieser F."/>
            <person name="Huptas C."/>
            <person name="von Neubeck M."/>
            <person name="Busse H.-J."/>
            <person name="Scherer S."/>
        </authorList>
    </citation>
    <scope>NUCLEOTIDE SEQUENCE [LARGE SCALE GENOMIC DNA]</scope>
    <source>
        <strain evidence="3 4">VG341</strain>
    </source>
</reference>
<dbReference type="EMBL" id="PPCV01000008">
    <property type="protein sequence ID" value="RXW31546.1"/>
    <property type="molecule type" value="Genomic_DNA"/>
</dbReference>
<name>A0A4Q2EG24_9ACTN</name>
<proteinExistence type="predicted"/>
<keyword evidence="4" id="KW-1185">Reference proteome</keyword>
<keyword evidence="1" id="KW-0479">Metal-binding</keyword>
<evidence type="ECO:0000313" key="4">
    <source>
        <dbReference type="Proteomes" id="UP000290624"/>
    </source>
</evidence>
<dbReference type="RefSeq" id="WP_129459429.1">
    <property type="nucleotide sequence ID" value="NZ_PPCV01000008.1"/>
</dbReference>
<dbReference type="Proteomes" id="UP000290624">
    <property type="component" value="Unassembled WGS sequence"/>
</dbReference>
<organism evidence="3 4">
    <name type="scientific">Propioniciclava flava</name>
    <dbReference type="NCBI Taxonomy" id="2072026"/>
    <lineage>
        <taxon>Bacteria</taxon>
        <taxon>Bacillati</taxon>
        <taxon>Actinomycetota</taxon>
        <taxon>Actinomycetes</taxon>
        <taxon>Propionibacteriales</taxon>
        <taxon>Propionibacteriaceae</taxon>
        <taxon>Propioniciclava</taxon>
    </lineage>
</organism>